<dbReference type="EMBL" id="RQGD01000046">
    <property type="protein sequence ID" value="TGL56554.1"/>
    <property type="molecule type" value="Genomic_DNA"/>
</dbReference>
<dbReference type="AlphaFoldDB" id="A0A4R9JWX9"/>
<reference evidence="1" key="1">
    <citation type="journal article" date="2019" name="PLoS Negl. Trop. Dis.">
        <title>Revisiting the worldwide diversity of Leptospira species in the environment.</title>
        <authorList>
            <person name="Vincent A.T."/>
            <person name="Schiettekatte O."/>
            <person name="Bourhy P."/>
            <person name="Veyrier F.J."/>
            <person name="Picardeau M."/>
        </authorList>
    </citation>
    <scope>NUCLEOTIDE SEQUENCE [LARGE SCALE GENOMIC DNA]</scope>
    <source>
        <strain evidence="1">201702476</strain>
    </source>
</reference>
<accession>A0A4R9JWX9</accession>
<proteinExistence type="predicted"/>
<dbReference type="OrthoDB" id="342214at2"/>
<evidence type="ECO:0008006" key="3">
    <source>
        <dbReference type="Google" id="ProtNLM"/>
    </source>
</evidence>
<dbReference type="Proteomes" id="UP000297693">
    <property type="component" value="Unassembled WGS sequence"/>
</dbReference>
<name>A0A4R9JWX9_9LEPT</name>
<organism evidence="1 2">
    <name type="scientific">Leptospira ognonensis</name>
    <dbReference type="NCBI Taxonomy" id="2484945"/>
    <lineage>
        <taxon>Bacteria</taxon>
        <taxon>Pseudomonadati</taxon>
        <taxon>Spirochaetota</taxon>
        <taxon>Spirochaetia</taxon>
        <taxon>Leptospirales</taxon>
        <taxon>Leptospiraceae</taxon>
        <taxon>Leptospira</taxon>
    </lineage>
</organism>
<protein>
    <recommendedName>
        <fullName evidence="3">Tetratricopeptide repeat protein</fullName>
    </recommendedName>
</protein>
<evidence type="ECO:0000313" key="1">
    <source>
        <dbReference type="EMBL" id="TGL56554.1"/>
    </source>
</evidence>
<keyword evidence="2" id="KW-1185">Reference proteome</keyword>
<dbReference type="InterPro" id="IPR011990">
    <property type="entry name" value="TPR-like_helical_dom_sf"/>
</dbReference>
<evidence type="ECO:0000313" key="2">
    <source>
        <dbReference type="Proteomes" id="UP000297693"/>
    </source>
</evidence>
<dbReference type="Gene3D" id="1.25.40.10">
    <property type="entry name" value="Tetratricopeptide repeat domain"/>
    <property type="match status" value="1"/>
</dbReference>
<comment type="caution">
    <text evidence="1">The sequence shown here is derived from an EMBL/GenBank/DDBJ whole genome shotgun (WGS) entry which is preliminary data.</text>
</comment>
<gene>
    <name evidence="1" type="ORF">EHQ58_16785</name>
</gene>
<sequence length="150" mass="17359">MHAQAGKNRNEVYKAEELKQGELLFQKASEFYEDRNYVKSTEELKLFLILYLRHPREWEARKLLSKSYRKLGDTLALAKNELAMYKDYPNTEEGLDAYLEAARALIRLGREAKAATILKDITQNTYSSKIAQEAELELAQLEILAESKNK</sequence>